<dbReference type="PATRIC" id="fig|45056.6.peg.75"/>
<dbReference type="EMBL" id="LNKA01000001">
    <property type="protein sequence ID" value="KTC65413.1"/>
    <property type="molecule type" value="Genomic_DNA"/>
</dbReference>
<protein>
    <submittedName>
        <fullName evidence="4">Heat shock protein, Hsp20 family</fullName>
    </submittedName>
</protein>
<dbReference type="Gene3D" id="2.60.40.790">
    <property type="match status" value="1"/>
</dbReference>
<evidence type="ECO:0000259" key="3">
    <source>
        <dbReference type="PROSITE" id="PS01031"/>
    </source>
</evidence>
<reference evidence="5 7" key="2">
    <citation type="submission" date="2018-12" db="EMBL/GenBank/DDBJ databases">
        <authorList>
            <consortium name="Pathogen Informatics"/>
        </authorList>
    </citation>
    <scope>NUCLEOTIDE SEQUENCE [LARGE SCALE GENOMIC DNA]</scope>
    <source>
        <strain evidence="5 7">NCTC12735</strain>
        <plasmid evidence="7">9</plasmid>
    </source>
</reference>
<dbReference type="EMBL" id="LR134418">
    <property type="protein sequence ID" value="VEH84765.1"/>
    <property type="molecule type" value="Genomic_DNA"/>
</dbReference>
<dbReference type="AlphaFoldDB" id="A0A0W0R2W5"/>
<gene>
    <name evidence="5" type="primary">hspA</name>
    <name evidence="4" type="ORF">Lade_0071</name>
    <name evidence="5" type="ORF">NCTC12735_00384</name>
</gene>
<dbReference type="Pfam" id="PF00011">
    <property type="entry name" value="HSP20"/>
    <property type="match status" value="1"/>
</dbReference>
<dbReference type="Proteomes" id="UP000054859">
    <property type="component" value="Unassembled WGS sequence"/>
</dbReference>
<evidence type="ECO:0000313" key="4">
    <source>
        <dbReference type="EMBL" id="KTC65413.1"/>
    </source>
</evidence>
<evidence type="ECO:0000256" key="2">
    <source>
        <dbReference type="RuleBase" id="RU003616"/>
    </source>
</evidence>
<dbReference type="Proteomes" id="UP000281170">
    <property type="component" value="Plasmid 9"/>
</dbReference>
<keyword evidence="5" id="KW-0614">Plasmid</keyword>
<dbReference type="KEGG" id="ladl:NCTC12735_00384"/>
<dbReference type="PROSITE" id="PS01031">
    <property type="entry name" value="SHSP"/>
    <property type="match status" value="1"/>
</dbReference>
<dbReference type="RefSeq" id="WP_232048502.1">
    <property type="nucleotide sequence ID" value="NZ_CAAAHS010000003.1"/>
</dbReference>
<dbReference type="STRING" id="45056.Lade_0071"/>
<evidence type="ECO:0000256" key="1">
    <source>
        <dbReference type="PROSITE-ProRule" id="PRU00285"/>
    </source>
</evidence>
<keyword evidence="4" id="KW-0346">Stress response</keyword>
<keyword evidence="6" id="KW-1185">Reference proteome</keyword>
<dbReference type="CDD" id="cd06464">
    <property type="entry name" value="ACD_sHsps-like"/>
    <property type="match status" value="1"/>
</dbReference>
<name>A0A0W0R2W5_9GAMM</name>
<dbReference type="InterPro" id="IPR008978">
    <property type="entry name" value="HSP20-like_chaperone"/>
</dbReference>
<reference evidence="4 6" key="1">
    <citation type="submission" date="2015-11" db="EMBL/GenBank/DDBJ databases">
        <title>Identification of large and diverse effector repertoires of 38 Legionella species.</title>
        <authorList>
            <person name="Burstein D."/>
            <person name="Amaro F."/>
            <person name="Zusman T."/>
            <person name="Lifshitz Z."/>
            <person name="Cohen O."/>
            <person name="Gilbert J.A."/>
            <person name="Pupko T."/>
            <person name="Shuman H.A."/>
            <person name="Segal G."/>
        </authorList>
    </citation>
    <scope>NUCLEOTIDE SEQUENCE [LARGE SCALE GENOMIC DNA]</scope>
    <source>
        <strain evidence="4 6">1762-AUS-E</strain>
    </source>
</reference>
<dbReference type="SUPFAM" id="SSF49764">
    <property type="entry name" value="HSP20-like chaperones"/>
    <property type="match status" value="1"/>
</dbReference>
<dbReference type="InterPro" id="IPR031107">
    <property type="entry name" value="Small_HSP"/>
</dbReference>
<evidence type="ECO:0000313" key="7">
    <source>
        <dbReference type="Proteomes" id="UP000281170"/>
    </source>
</evidence>
<comment type="similarity">
    <text evidence="1 2">Belongs to the small heat shock protein (HSP20) family.</text>
</comment>
<evidence type="ECO:0000313" key="6">
    <source>
        <dbReference type="Proteomes" id="UP000054859"/>
    </source>
</evidence>
<dbReference type="PANTHER" id="PTHR11527">
    <property type="entry name" value="HEAT-SHOCK PROTEIN 20 FAMILY MEMBER"/>
    <property type="match status" value="1"/>
</dbReference>
<organism evidence="4 6">
    <name type="scientific">Legionella adelaidensis</name>
    <dbReference type="NCBI Taxonomy" id="45056"/>
    <lineage>
        <taxon>Bacteria</taxon>
        <taxon>Pseudomonadati</taxon>
        <taxon>Pseudomonadota</taxon>
        <taxon>Gammaproteobacteria</taxon>
        <taxon>Legionellales</taxon>
        <taxon>Legionellaceae</taxon>
        <taxon>Legionella</taxon>
    </lineage>
</organism>
<accession>A0A0W0R2W5</accession>
<dbReference type="InterPro" id="IPR002068">
    <property type="entry name" value="A-crystallin/Hsp20_dom"/>
</dbReference>
<feature type="domain" description="SHSP" evidence="3">
    <location>
        <begin position="32"/>
        <end position="145"/>
    </location>
</feature>
<sequence>MADMMKRDQQWPRDYFGSLLNQFLRPYNDESTVETNLWSPAVDIKEEKDHYIVKADIPGVEKENIHVSLENNVLCIKGERKQETKEEREGYSRIERVQGQFYRRFALPDTTDETKIKAKYKKGVLEIVIPKRENARSKNIEVRIEE</sequence>
<proteinExistence type="inferred from homology"/>
<geneLocation type="plasmid" evidence="5 7">
    <name>9</name>
</geneLocation>
<evidence type="ECO:0000313" key="5">
    <source>
        <dbReference type="EMBL" id="VEH84765.1"/>
    </source>
</evidence>